<reference evidence="3" key="2">
    <citation type="submission" date="2020-09" db="EMBL/GenBank/DDBJ databases">
        <authorList>
            <person name="Sun Q."/>
            <person name="Ohkuma M."/>
        </authorList>
    </citation>
    <scope>NUCLEOTIDE SEQUENCE</scope>
    <source>
        <strain evidence="3">JCM 14359</strain>
    </source>
</reference>
<dbReference type="EMBL" id="BMOC01000005">
    <property type="protein sequence ID" value="GGJ02977.1"/>
    <property type="molecule type" value="Genomic_DNA"/>
</dbReference>
<dbReference type="SUPFAM" id="SSF52833">
    <property type="entry name" value="Thioredoxin-like"/>
    <property type="match status" value="1"/>
</dbReference>
<dbReference type="OrthoDB" id="195058at2157"/>
<dbReference type="Proteomes" id="UP000653099">
    <property type="component" value="Unassembled WGS sequence"/>
</dbReference>
<dbReference type="Gene3D" id="3.40.30.10">
    <property type="entry name" value="Glutaredoxin"/>
    <property type="match status" value="1"/>
</dbReference>
<evidence type="ECO:0000256" key="1">
    <source>
        <dbReference type="SAM" id="MobiDB-lite"/>
    </source>
</evidence>
<dbReference type="AlphaFoldDB" id="A0A830E9A7"/>
<feature type="region of interest" description="Disordered" evidence="1">
    <location>
        <begin position="1"/>
        <end position="23"/>
    </location>
</feature>
<dbReference type="InterPro" id="IPR036249">
    <property type="entry name" value="Thioredoxin-like_sf"/>
</dbReference>
<evidence type="ECO:0000259" key="2">
    <source>
        <dbReference type="PROSITE" id="PS51352"/>
    </source>
</evidence>
<feature type="domain" description="Thioredoxin" evidence="2">
    <location>
        <begin position="15"/>
        <end position="134"/>
    </location>
</feature>
<evidence type="ECO:0000313" key="4">
    <source>
        <dbReference type="Proteomes" id="UP000653099"/>
    </source>
</evidence>
<comment type="caution">
    <text evidence="3">The sequence shown here is derived from an EMBL/GenBank/DDBJ whole genome shotgun (WGS) entry which is preliminary data.</text>
</comment>
<reference evidence="3" key="1">
    <citation type="journal article" date="2014" name="Int. J. Syst. Evol. Microbiol.">
        <title>Complete genome sequence of Corynebacterium casei LMG S-19264T (=DSM 44701T), isolated from a smear-ripened cheese.</title>
        <authorList>
            <consortium name="US DOE Joint Genome Institute (JGI-PGF)"/>
            <person name="Walter F."/>
            <person name="Albersmeier A."/>
            <person name="Kalinowski J."/>
            <person name="Ruckert C."/>
        </authorList>
    </citation>
    <scope>NUCLEOTIDE SEQUENCE</scope>
    <source>
        <strain evidence="3">JCM 14359</strain>
    </source>
</reference>
<protein>
    <submittedName>
        <fullName evidence="3">Thioredoxin</fullName>
    </submittedName>
</protein>
<dbReference type="CDD" id="cd02947">
    <property type="entry name" value="TRX_family"/>
    <property type="match status" value="1"/>
</dbReference>
<organism evidence="3 4">
    <name type="scientific">Halobellus salinus</name>
    <dbReference type="NCBI Taxonomy" id="931585"/>
    <lineage>
        <taxon>Archaea</taxon>
        <taxon>Methanobacteriati</taxon>
        <taxon>Methanobacteriota</taxon>
        <taxon>Stenosarchaea group</taxon>
        <taxon>Halobacteria</taxon>
        <taxon>Halobacteriales</taxon>
        <taxon>Haloferacaceae</taxon>
        <taxon>Halobellus</taxon>
    </lineage>
</organism>
<evidence type="ECO:0000313" key="3">
    <source>
        <dbReference type="EMBL" id="GGJ02977.1"/>
    </source>
</evidence>
<keyword evidence="4" id="KW-1185">Reference proteome</keyword>
<proteinExistence type="predicted"/>
<dbReference type="PROSITE" id="PS51352">
    <property type="entry name" value="THIOREDOXIN_2"/>
    <property type="match status" value="1"/>
</dbReference>
<dbReference type="InterPro" id="IPR013766">
    <property type="entry name" value="Thioredoxin_domain"/>
</dbReference>
<dbReference type="RefSeq" id="WP_188786395.1">
    <property type="nucleotide sequence ID" value="NZ_BMOC01000005.1"/>
</dbReference>
<accession>A0A830E9A7</accession>
<name>A0A830E9A7_9EURY</name>
<gene>
    <name evidence="3" type="ORF">GCM10008995_10960</name>
</gene>
<sequence>MSETDPGAEATAEQLETMRPNPAWSADAYEDVVDALSEEGLVFRVWGGDWCGDCRRQLPDFGAALDAADVPDDCVHHHPVEKDDDGSKAGPEVEAYGIERIPTVVVERDGEAVARFVEDEGVPIAVYLADGLSG</sequence>